<accession>A0ABV6B8P8</accession>
<dbReference type="Proteomes" id="UP001589813">
    <property type="component" value="Unassembled WGS sequence"/>
</dbReference>
<dbReference type="EMBL" id="JBHLXP010000001">
    <property type="protein sequence ID" value="MFC0047187.1"/>
    <property type="molecule type" value="Genomic_DNA"/>
</dbReference>
<protein>
    <recommendedName>
        <fullName evidence="3">Transcriptional regulator</fullName>
    </recommendedName>
</protein>
<gene>
    <name evidence="1" type="ORF">ACFFJP_02645</name>
</gene>
<evidence type="ECO:0000313" key="2">
    <source>
        <dbReference type="Proteomes" id="UP001589813"/>
    </source>
</evidence>
<dbReference type="PANTHER" id="PTHR40455">
    <property type="entry name" value="ANTITOXIN HIGA"/>
    <property type="match status" value="1"/>
</dbReference>
<evidence type="ECO:0000313" key="1">
    <source>
        <dbReference type="EMBL" id="MFC0047187.1"/>
    </source>
</evidence>
<name>A0ABV6B8P8_9GAMM</name>
<evidence type="ECO:0008006" key="3">
    <source>
        <dbReference type="Google" id="ProtNLM"/>
    </source>
</evidence>
<organism evidence="1 2">
    <name type="scientific">Rheinheimera tilapiae</name>
    <dbReference type="NCBI Taxonomy" id="875043"/>
    <lineage>
        <taxon>Bacteria</taxon>
        <taxon>Pseudomonadati</taxon>
        <taxon>Pseudomonadota</taxon>
        <taxon>Gammaproteobacteria</taxon>
        <taxon>Chromatiales</taxon>
        <taxon>Chromatiaceae</taxon>
        <taxon>Rheinheimera</taxon>
    </lineage>
</organism>
<dbReference type="InterPro" id="IPR039060">
    <property type="entry name" value="Antitox_HigA"/>
</dbReference>
<dbReference type="RefSeq" id="WP_377240206.1">
    <property type="nucleotide sequence ID" value="NZ_JBHLXP010000001.1"/>
</dbReference>
<keyword evidence="2" id="KW-1185">Reference proteome</keyword>
<dbReference type="PANTHER" id="PTHR40455:SF1">
    <property type="entry name" value="ANTITOXIN HIGA"/>
    <property type="match status" value="1"/>
</dbReference>
<reference evidence="1 2" key="1">
    <citation type="submission" date="2024-09" db="EMBL/GenBank/DDBJ databases">
        <authorList>
            <person name="Sun Q."/>
            <person name="Mori K."/>
        </authorList>
    </citation>
    <scope>NUCLEOTIDE SEQUENCE [LARGE SCALE GENOMIC DNA]</scope>
    <source>
        <strain evidence="1 2">KCTC 23315</strain>
    </source>
</reference>
<comment type="caution">
    <text evidence="1">The sequence shown here is derived from an EMBL/GenBank/DDBJ whole genome shotgun (WGS) entry which is preliminary data.</text>
</comment>
<sequence>MSAIAEVTKLAASIVANLPIIKGIHSAEEHEQALALMDVLLEDYDANLVVIEALSNVITRYEDQSEEFEAFNYRQSELEPAVAMQTVIMSNKDPSVPSSD</sequence>
<proteinExistence type="predicted"/>